<dbReference type="HOGENOM" id="CLU_2989173_0_0_7"/>
<dbReference type="EMBL" id="CP001322">
    <property type="protein sequence ID" value="ACL06242.1"/>
    <property type="molecule type" value="Genomic_DNA"/>
</dbReference>
<evidence type="ECO:0000313" key="2">
    <source>
        <dbReference type="Proteomes" id="UP000000739"/>
    </source>
</evidence>
<gene>
    <name evidence="1" type="ordered locus">Dalk_4564</name>
</gene>
<name>B8FNG1_DESAL</name>
<dbReference type="Proteomes" id="UP000000739">
    <property type="component" value="Chromosome"/>
</dbReference>
<evidence type="ECO:0000313" key="1">
    <source>
        <dbReference type="EMBL" id="ACL06242.1"/>
    </source>
</evidence>
<accession>B8FNG1</accession>
<protein>
    <submittedName>
        <fullName evidence="1">Uncharacterized protein</fullName>
    </submittedName>
</protein>
<dbReference type="AlphaFoldDB" id="B8FNG1"/>
<organism evidence="1 2">
    <name type="scientific">Desulfatibacillum aliphaticivorans</name>
    <dbReference type="NCBI Taxonomy" id="218208"/>
    <lineage>
        <taxon>Bacteria</taxon>
        <taxon>Pseudomonadati</taxon>
        <taxon>Thermodesulfobacteriota</taxon>
        <taxon>Desulfobacteria</taxon>
        <taxon>Desulfobacterales</taxon>
        <taxon>Desulfatibacillaceae</taxon>
        <taxon>Desulfatibacillum</taxon>
    </lineage>
</organism>
<keyword evidence="2" id="KW-1185">Reference proteome</keyword>
<dbReference type="KEGG" id="dal:Dalk_4564"/>
<sequence>MAHKKDILWSRSIRSAWIKLWVHHYDMYTDKHKGPKRRYHKAHRQYWRMRGHEGMSY</sequence>
<proteinExistence type="predicted"/>
<reference evidence="1 2" key="1">
    <citation type="journal article" date="2012" name="Environ. Microbiol.">
        <title>The genome sequence of Desulfatibacillum alkenivorans AK-01: a blueprint for anaerobic alkane oxidation.</title>
        <authorList>
            <person name="Callaghan A.V."/>
            <person name="Morris B.E."/>
            <person name="Pereira I.A."/>
            <person name="McInerney M.J."/>
            <person name="Austin R.N."/>
            <person name="Groves J.T."/>
            <person name="Kukor J.J."/>
            <person name="Suflita J.M."/>
            <person name="Young L.Y."/>
            <person name="Zylstra G.J."/>
            <person name="Wawrik B."/>
        </authorList>
    </citation>
    <scope>NUCLEOTIDE SEQUENCE [LARGE SCALE GENOMIC DNA]</scope>
    <source>
        <strain evidence="1 2">AK-01</strain>
    </source>
</reference>